<name>A0A4P8IF29_9FIRM</name>
<dbReference type="InterPro" id="IPR005475">
    <property type="entry name" value="Transketolase-like_Pyr-bd"/>
</dbReference>
<dbReference type="Gene3D" id="3.40.50.970">
    <property type="match status" value="1"/>
</dbReference>
<evidence type="ECO:0000256" key="3">
    <source>
        <dbReference type="ARBA" id="ARBA00023052"/>
    </source>
</evidence>
<dbReference type="RefSeq" id="WP_137328674.1">
    <property type="nucleotide sequence ID" value="NZ_CP040058.1"/>
</dbReference>
<dbReference type="GO" id="GO:0016491">
    <property type="term" value="F:oxidoreductase activity"/>
    <property type="evidence" value="ECO:0007669"/>
    <property type="project" value="UniProtKB-KW"/>
</dbReference>
<keyword evidence="6" id="KW-1185">Reference proteome</keyword>
<protein>
    <submittedName>
        <fullName evidence="5">Acetoin dehydrogenase E1 component beta-subunit</fullName>
        <ecNumber evidence="5">1.2.4.-</ecNumber>
    </submittedName>
</protein>
<comment type="cofactor">
    <cofactor evidence="1">
        <name>thiamine diphosphate</name>
        <dbReference type="ChEBI" id="CHEBI:58937"/>
    </cofactor>
</comment>
<dbReference type="Gene3D" id="3.40.50.920">
    <property type="match status" value="1"/>
</dbReference>
<dbReference type="KEGG" id="arf:AR1Y2_1813"/>
<evidence type="ECO:0000313" key="6">
    <source>
        <dbReference type="Proteomes" id="UP000298653"/>
    </source>
</evidence>
<dbReference type="PANTHER" id="PTHR43257">
    <property type="entry name" value="PYRUVATE DEHYDROGENASE E1 COMPONENT BETA SUBUNIT"/>
    <property type="match status" value="1"/>
</dbReference>
<dbReference type="InterPro" id="IPR029061">
    <property type="entry name" value="THDP-binding"/>
</dbReference>
<dbReference type="FunFam" id="3.40.50.920:FF:000001">
    <property type="entry name" value="Pyruvate dehydrogenase E1 beta subunit"/>
    <property type="match status" value="1"/>
</dbReference>
<dbReference type="FunFam" id="3.40.50.970:FF:000001">
    <property type="entry name" value="Pyruvate dehydrogenase E1 beta subunit"/>
    <property type="match status" value="1"/>
</dbReference>
<dbReference type="PANTHER" id="PTHR43257:SF2">
    <property type="entry name" value="PYRUVATE DEHYDROGENASE E1 COMPONENT SUBUNIT BETA"/>
    <property type="match status" value="1"/>
</dbReference>
<evidence type="ECO:0000256" key="2">
    <source>
        <dbReference type="ARBA" id="ARBA00023002"/>
    </source>
</evidence>
<dbReference type="NCBIfam" id="NF006667">
    <property type="entry name" value="PRK09212.1"/>
    <property type="match status" value="1"/>
</dbReference>
<keyword evidence="2 5" id="KW-0560">Oxidoreductase</keyword>
<evidence type="ECO:0000256" key="1">
    <source>
        <dbReference type="ARBA" id="ARBA00001964"/>
    </source>
</evidence>
<keyword evidence="3" id="KW-0786">Thiamine pyrophosphate</keyword>
<evidence type="ECO:0000259" key="4">
    <source>
        <dbReference type="SMART" id="SM00861"/>
    </source>
</evidence>
<sequence>MRKISMRQAINEALHTAFNSDPKVFSIGEDIAVYGGQLRCSYDLIKNFGEKRIMDTPISETAIVGTAIGSSMLGLRPVVEISYIDFIGTCFDQIMNQAAKLRYMYGGRVSLPLVIRTQGGAGLGNGAQHSQSLESILAHIPGIRVVVPSNAYDAKGLLLHAIRDNNPVVFIEHKGLYKKKCEVPEEPYECDYCCDIKREGTDITIVAYSSMVDQSLKAAQELEKEGIQAEVVDVRSLEPFDAETILASVKKTGHVVVAHEACVKGGFGAEIAAVIQEKAFDQLKTPVKRVGAPNVPVPFAPVLEKAYLPDAQDILEAARSCL</sequence>
<dbReference type="Pfam" id="PF02780">
    <property type="entry name" value="Transketolase_C"/>
    <property type="match status" value="1"/>
</dbReference>
<accession>A0A4P8IF29</accession>
<reference evidence="5 6" key="1">
    <citation type="submission" date="2019-05" db="EMBL/GenBank/DDBJ databases">
        <title>Complete genome sequencing of Anaerostipes rhamnosivorans.</title>
        <authorList>
            <person name="Bui T.P.N."/>
            <person name="de Vos W.M."/>
        </authorList>
    </citation>
    <scope>NUCLEOTIDE SEQUENCE [LARGE SCALE GENOMIC DNA]</scope>
    <source>
        <strain evidence="5 6">1y2</strain>
    </source>
</reference>
<dbReference type="CDD" id="cd07036">
    <property type="entry name" value="TPP_PYR_E1-PDHc-beta_like"/>
    <property type="match status" value="1"/>
</dbReference>
<dbReference type="InterPro" id="IPR033248">
    <property type="entry name" value="Transketolase_C"/>
</dbReference>
<dbReference type="Pfam" id="PF02779">
    <property type="entry name" value="Transket_pyr"/>
    <property type="match status" value="1"/>
</dbReference>
<dbReference type="SMART" id="SM00861">
    <property type="entry name" value="Transket_pyr"/>
    <property type="match status" value="1"/>
</dbReference>
<dbReference type="EMBL" id="CP040058">
    <property type="protein sequence ID" value="QCP35267.1"/>
    <property type="molecule type" value="Genomic_DNA"/>
</dbReference>
<dbReference type="OrthoDB" id="8732661at2"/>
<dbReference type="AlphaFoldDB" id="A0A4P8IF29"/>
<dbReference type="SUPFAM" id="SSF52518">
    <property type="entry name" value="Thiamin diphosphate-binding fold (THDP-binding)"/>
    <property type="match status" value="1"/>
</dbReference>
<dbReference type="Proteomes" id="UP000298653">
    <property type="component" value="Chromosome"/>
</dbReference>
<gene>
    <name evidence="5" type="ORF">AR1Y2_1813</name>
</gene>
<organism evidence="5 6">
    <name type="scientific">Anaerostipes rhamnosivorans</name>
    <dbReference type="NCBI Taxonomy" id="1229621"/>
    <lineage>
        <taxon>Bacteria</taxon>
        <taxon>Bacillati</taxon>
        <taxon>Bacillota</taxon>
        <taxon>Clostridia</taxon>
        <taxon>Lachnospirales</taxon>
        <taxon>Lachnospiraceae</taxon>
        <taxon>Anaerostipes</taxon>
    </lineage>
</organism>
<dbReference type="EC" id="1.2.4.-" evidence="5"/>
<proteinExistence type="predicted"/>
<dbReference type="InterPro" id="IPR009014">
    <property type="entry name" value="Transketo_C/PFOR_II"/>
</dbReference>
<dbReference type="SUPFAM" id="SSF52922">
    <property type="entry name" value="TK C-terminal domain-like"/>
    <property type="match status" value="1"/>
</dbReference>
<feature type="domain" description="Transketolase-like pyrimidine-binding" evidence="4">
    <location>
        <begin position="4"/>
        <end position="179"/>
    </location>
</feature>
<evidence type="ECO:0000313" key="5">
    <source>
        <dbReference type="EMBL" id="QCP35267.1"/>
    </source>
</evidence>